<dbReference type="EMBL" id="VIAR01000010">
    <property type="protein sequence ID" value="TQD36924.1"/>
    <property type="molecule type" value="Genomic_DNA"/>
</dbReference>
<dbReference type="CDD" id="cd07177">
    <property type="entry name" value="terB_like"/>
    <property type="match status" value="1"/>
</dbReference>
<dbReference type="InterPro" id="IPR029024">
    <property type="entry name" value="TerB-like"/>
</dbReference>
<dbReference type="Gene3D" id="1.10.3680.10">
    <property type="entry name" value="TerB-like"/>
    <property type="match status" value="2"/>
</dbReference>
<evidence type="ECO:0000313" key="2">
    <source>
        <dbReference type="Proteomes" id="UP000317169"/>
    </source>
</evidence>
<dbReference type="OrthoDB" id="981083at2"/>
<proteinExistence type="predicted"/>
<keyword evidence="2" id="KW-1185">Reference proteome</keyword>
<dbReference type="SUPFAM" id="SSF158682">
    <property type="entry name" value="TerB-like"/>
    <property type="match status" value="1"/>
</dbReference>
<dbReference type="AlphaFoldDB" id="A0A507ZL96"/>
<dbReference type="Proteomes" id="UP000317169">
    <property type="component" value="Unassembled WGS sequence"/>
</dbReference>
<gene>
    <name evidence="1" type="ORF">FKR84_09945</name>
</gene>
<sequence length="142" mass="16164">MSFTDLFDSGHHQRNIGRFAAIVNIASVDGEINAEEERVLKRLAKKLGIEEDEYAKIIKNPTGYPVNPPNSAAKRLERLYEVLIVIFADHNMDKDEEFMLKKYAVALGFDPETSQAIIDRSVSILGGRLSFDDYLYLLERKD</sequence>
<evidence type="ECO:0000313" key="1">
    <source>
        <dbReference type="EMBL" id="TQD36924.1"/>
    </source>
</evidence>
<organism evidence="1 2">
    <name type="scientific">Haloflavibacter putidus</name>
    <dbReference type="NCBI Taxonomy" id="2576776"/>
    <lineage>
        <taxon>Bacteria</taxon>
        <taxon>Pseudomonadati</taxon>
        <taxon>Bacteroidota</taxon>
        <taxon>Flavobacteriia</taxon>
        <taxon>Flavobacteriales</taxon>
        <taxon>Flavobacteriaceae</taxon>
        <taxon>Haloflavibacter</taxon>
    </lineage>
</organism>
<comment type="caution">
    <text evidence="1">The sequence shown here is derived from an EMBL/GenBank/DDBJ whole genome shotgun (WGS) entry which is preliminary data.</text>
</comment>
<reference evidence="1 2" key="1">
    <citation type="submission" date="2019-06" db="EMBL/GenBank/DDBJ databases">
        <title>Flavibacter putida gen. nov., sp. nov., a novel marine bacterium of the family Flavobacteriaceae isolated from coastal seawater.</title>
        <authorList>
            <person name="Feng X."/>
        </authorList>
    </citation>
    <scope>NUCLEOTIDE SEQUENCE [LARGE SCALE GENOMIC DNA]</scope>
    <source>
        <strain evidence="1 2">PLHSN227</strain>
    </source>
</reference>
<protein>
    <submittedName>
        <fullName evidence="1">TerB family tellurite resistance protein</fullName>
    </submittedName>
</protein>
<dbReference type="RefSeq" id="WP_141422162.1">
    <property type="nucleotide sequence ID" value="NZ_VIAR01000010.1"/>
</dbReference>
<name>A0A507ZL96_9FLAO</name>
<accession>A0A507ZL96</accession>